<sequence>MTEAKKYKLDPARSEATKLASEIARSFKGAAEKALYRAMPGRTTRIKREPFNRRRKKEHRLGGLRKRWSADLPHKVVMFRGLVLR</sequence>
<organism evidence="1">
    <name type="scientific">Sesamum latifolium</name>
    <dbReference type="NCBI Taxonomy" id="2727402"/>
    <lineage>
        <taxon>Eukaryota</taxon>
        <taxon>Viridiplantae</taxon>
        <taxon>Streptophyta</taxon>
        <taxon>Embryophyta</taxon>
        <taxon>Tracheophyta</taxon>
        <taxon>Spermatophyta</taxon>
        <taxon>Magnoliopsida</taxon>
        <taxon>eudicotyledons</taxon>
        <taxon>Gunneridae</taxon>
        <taxon>Pentapetalae</taxon>
        <taxon>asterids</taxon>
        <taxon>lamiids</taxon>
        <taxon>Lamiales</taxon>
        <taxon>Pedaliaceae</taxon>
        <taxon>Sesamum</taxon>
    </lineage>
</organism>
<comment type="caution">
    <text evidence="1">The sequence shown here is derived from an EMBL/GenBank/DDBJ whole genome shotgun (WGS) entry which is preliminary data.</text>
</comment>
<protein>
    <submittedName>
        <fullName evidence="1">Uncharacterized protein</fullName>
    </submittedName>
</protein>
<proteinExistence type="predicted"/>
<gene>
    <name evidence="1" type="ORF">Slati_4567500</name>
</gene>
<dbReference type="EMBL" id="JACGWN010000021">
    <property type="protein sequence ID" value="KAL0391408.1"/>
    <property type="molecule type" value="Genomic_DNA"/>
</dbReference>
<name>A0AAW2SG40_9LAMI</name>
<evidence type="ECO:0000313" key="1">
    <source>
        <dbReference type="EMBL" id="KAL0391408.1"/>
    </source>
</evidence>
<dbReference type="AlphaFoldDB" id="A0AAW2SG40"/>
<accession>A0AAW2SG40</accession>
<reference evidence="1" key="2">
    <citation type="journal article" date="2024" name="Plant">
        <title>Genomic evolution and insights into agronomic trait innovations of Sesamum species.</title>
        <authorList>
            <person name="Miao H."/>
            <person name="Wang L."/>
            <person name="Qu L."/>
            <person name="Liu H."/>
            <person name="Sun Y."/>
            <person name="Le M."/>
            <person name="Wang Q."/>
            <person name="Wei S."/>
            <person name="Zheng Y."/>
            <person name="Lin W."/>
            <person name="Duan Y."/>
            <person name="Cao H."/>
            <person name="Xiong S."/>
            <person name="Wang X."/>
            <person name="Wei L."/>
            <person name="Li C."/>
            <person name="Ma Q."/>
            <person name="Ju M."/>
            <person name="Zhao R."/>
            <person name="Li G."/>
            <person name="Mu C."/>
            <person name="Tian Q."/>
            <person name="Mei H."/>
            <person name="Zhang T."/>
            <person name="Gao T."/>
            <person name="Zhang H."/>
        </authorList>
    </citation>
    <scope>NUCLEOTIDE SEQUENCE</scope>
    <source>
        <strain evidence="1">KEN1</strain>
    </source>
</reference>
<reference evidence="1" key="1">
    <citation type="submission" date="2020-06" db="EMBL/GenBank/DDBJ databases">
        <authorList>
            <person name="Li T."/>
            <person name="Hu X."/>
            <person name="Zhang T."/>
            <person name="Song X."/>
            <person name="Zhang H."/>
            <person name="Dai N."/>
            <person name="Sheng W."/>
            <person name="Hou X."/>
            <person name="Wei L."/>
        </authorList>
    </citation>
    <scope>NUCLEOTIDE SEQUENCE</scope>
    <source>
        <strain evidence="1">KEN1</strain>
        <tissue evidence="1">Leaf</tissue>
    </source>
</reference>